<dbReference type="GO" id="GO:0006412">
    <property type="term" value="P:translation"/>
    <property type="evidence" value="ECO:0007669"/>
    <property type="project" value="UniProtKB-UniRule"/>
</dbReference>
<dbReference type="FunFam" id="3.30.70.600:FF:000003">
    <property type="entry name" value="30S ribosomal protein S10"/>
    <property type="match status" value="1"/>
</dbReference>
<sequence length="102" mass="11419">MAAQKIRIRLKSYDHAGLDASARKIVDAVQRAGATVVGPVPLPTEKNVVVVIRSPHKYKDSREQFEKRTHKRLIDIIDPTPKVVDSLMRLDLPADVNLEIKA</sequence>
<reference evidence="6" key="1">
    <citation type="journal article" date="2014" name="Int. J. Syst. Evol. Microbiol.">
        <title>Complete genome sequence of Corynebacterium casei LMG S-19264T (=DSM 44701T), isolated from a smear-ripened cheese.</title>
        <authorList>
            <consortium name="US DOE Joint Genome Institute (JGI-PGF)"/>
            <person name="Walter F."/>
            <person name="Albersmeier A."/>
            <person name="Kalinowski J."/>
            <person name="Ruckert C."/>
        </authorList>
    </citation>
    <scope>NUCLEOTIDE SEQUENCE</scope>
    <source>
        <strain evidence="6">CGMCC 1.16548</strain>
    </source>
</reference>
<dbReference type="Gene3D" id="3.30.70.600">
    <property type="entry name" value="Ribosomal protein S10 domain"/>
    <property type="match status" value="1"/>
</dbReference>
<evidence type="ECO:0000256" key="2">
    <source>
        <dbReference type="ARBA" id="ARBA00022980"/>
    </source>
</evidence>
<keyword evidence="7" id="KW-1185">Reference proteome</keyword>
<keyword evidence="2 4" id="KW-0689">Ribosomal protein</keyword>
<dbReference type="GO" id="GO:0005840">
    <property type="term" value="C:ribosome"/>
    <property type="evidence" value="ECO:0007669"/>
    <property type="project" value="UniProtKB-KW"/>
</dbReference>
<organism evidence="6 7">
    <name type="scientific">Pseudolysinimonas yzui</name>
    <dbReference type="NCBI Taxonomy" id="2708254"/>
    <lineage>
        <taxon>Bacteria</taxon>
        <taxon>Bacillati</taxon>
        <taxon>Actinomycetota</taxon>
        <taxon>Actinomycetes</taxon>
        <taxon>Micrococcales</taxon>
        <taxon>Microbacteriaceae</taxon>
        <taxon>Pseudolysinimonas</taxon>
    </lineage>
</organism>
<dbReference type="SMART" id="SM01403">
    <property type="entry name" value="Ribosomal_S10"/>
    <property type="match status" value="1"/>
</dbReference>
<evidence type="ECO:0000256" key="3">
    <source>
        <dbReference type="ARBA" id="ARBA00023274"/>
    </source>
</evidence>
<dbReference type="PROSITE" id="PS00361">
    <property type="entry name" value="RIBOSOMAL_S10"/>
    <property type="match status" value="1"/>
</dbReference>
<dbReference type="InterPro" id="IPR027486">
    <property type="entry name" value="Ribosomal_uS10_dom"/>
</dbReference>
<dbReference type="EMBL" id="BNAI01000004">
    <property type="protein sequence ID" value="GHF20827.1"/>
    <property type="molecule type" value="Genomic_DNA"/>
</dbReference>
<dbReference type="NCBIfam" id="TIGR01049">
    <property type="entry name" value="rpsJ_bact"/>
    <property type="match status" value="1"/>
</dbReference>
<dbReference type="HAMAP" id="MF_00508">
    <property type="entry name" value="Ribosomal_uS10"/>
    <property type="match status" value="1"/>
</dbReference>
<dbReference type="GO" id="GO:0003735">
    <property type="term" value="F:structural constituent of ribosome"/>
    <property type="evidence" value="ECO:0007669"/>
    <property type="project" value="InterPro"/>
</dbReference>
<dbReference type="InterPro" id="IPR001848">
    <property type="entry name" value="Ribosomal_uS10"/>
</dbReference>
<dbReference type="NCBIfam" id="NF001861">
    <property type="entry name" value="PRK00596.1"/>
    <property type="match status" value="1"/>
</dbReference>
<evidence type="ECO:0000313" key="6">
    <source>
        <dbReference type="EMBL" id="GHF20827.1"/>
    </source>
</evidence>
<dbReference type="Proteomes" id="UP000617531">
    <property type="component" value="Unassembled WGS sequence"/>
</dbReference>
<dbReference type="RefSeq" id="WP_191283584.1">
    <property type="nucleotide sequence ID" value="NZ_BNAI01000004.1"/>
</dbReference>
<gene>
    <name evidence="4 6" type="primary">rpsJ</name>
    <name evidence="6" type="ORF">GCM10011600_22330</name>
</gene>
<dbReference type="InterPro" id="IPR036838">
    <property type="entry name" value="Ribosomal_uS10_dom_sf"/>
</dbReference>
<protein>
    <recommendedName>
        <fullName evidence="4">Small ribosomal subunit protein uS10</fullName>
    </recommendedName>
</protein>
<dbReference type="GO" id="GO:0000049">
    <property type="term" value="F:tRNA binding"/>
    <property type="evidence" value="ECO:0007669"/>
    <property type="project" value="UniProtKB-UniRule"/>
</dbReference>
<dbReference type="Pfam" id="PF00338">
    <property type="entry name" value="Ribosomal_S10"/>
    <property type="match status" value="1"/>
</dbReference>
<accession>A0A8J3GS62</accession>
<evidence type="ECO:0000313" key="7">
    <source>
        <dbReference type="Proteomes" id="UP000617531"/>
    </source>
</evidence>
<comment type="caution">
    <text evidence="6">The sequence shown here is derived from an EMBL/GenBank/DDBJ whole genome shotgun (WGS) entry which is preliminary data.</text>
</comment>
<dbReference type="AlphaFoldDB" id="A0A8J3GS62"/>
<reference evidence="6" key="2">
    <citation type="submission" date="2020-09" db="EMBL/GenBank/DDBJ databases">
        <authorList>
            <person name="Sun Q."/>
            <person name="Zhou Y."/>
        </authorList>
    </citation>
    <scope>NUCLEOTIDE SEQUENCE</scope>
    <source>
        <strain evidence="6">CGMCC 1.16548</strain>
    </source>
</reference>
<proteinExistence type="inferred from homology"/>
<dbReference type="PRINTS" id="PR00971">
    <property type="entry name" value="RIBOSOMALS10"/>
</dbReference>
<dbReference type="InterPro" id="IPR018268">
    <property type="entry name" value="Ribosomal_uS10_CS"/>
</dbReference>
<evidence type="ECO:0000256" key="4">
    <source>
        <dbReference type="HAMAP-Rule" id="MF_00508"/>
    </source>
</evidence>
<comment type="similarity">
    <text evidence="1 4">Belongs to the universal ribosomal protein uS10 family.</text>
</comment>
<keyword evidence="3 4" id="KW-0687">Ribonucleoprotein</keyword>
<comment type="function">
    <text evidence="4">Involved in the binding of tRNA to the ribosomes.</text>
</comment>
<evidence type="ECO:0000259" key="5">
    <source>
        <dbReference type="SMART" id="SM01403"/>
    </source>
</evidence>
<dbReference type="GO" id="GO:1990904">
    <property type="term" value="C:ribonucleoprotein complex"/>
    <property type="evidence" value="ECO:0007669"/>
    <property type="project" value="UniProtKB-KW"/>
</dbReference>
<name>A0A8J3GS62_9MICO</name>
<dbReference type="PANTHER" id="PTHR11700">
    <property type="entry name" value="30S RIBOSOMAL PROTEIN S10 FAMILY MEMBER"/>
    <property type="match status" value="1"/>
</dbReference>
<feature type="domain" description="Small ribosomal subunit protein uS10" evidence="5">
    <location>
        <begin position="7"/>
        <end position="101"/>
    </location>
</feature>
<dbReference type="SUPFAM" id="SSF54999">
    <property type="entry name" value="Ribosomal protein S10"/>
    <property type="match status" value="1"/>
</dbReference>
<comment type="subunit">
    <text evidence="4">Part of the 30S ribosomal subunit.</text>
</comment>
<evidence type="ECO:0000256" key="1">
    <source>
        <dbReference type="ARBA" id="ARBA00007102"/>
    </source>
</evidence>